<accession>A0A552Z149</accession>
<name>A0A552Z149_9LACT</name>
<evidence type="ECO:0000313" key="1">
    <source>
        <dbReference type="EMBL" id="TRW73222.1"/>
    </source>
</evidence>
<dbReference type="AlphaFoldDB" id="A0A552Z149"/>
<reference evidence="1 2" key="1">
    <citation type="submission" date="2019-07" db="EMBL/GenBank/DDBJ databases">
        <title>Draft genome of 7 Lactococcus lactis strains isolated from an artisanal cheese production.</title>
        <authorList>
            <person name="Biolcati F."/>
            <person name="Bottero M.T."/>
            <person name="Dalmasso A."/>
            <person name="Mcauliffe O."/>
        </authorList>
    </citation>
    <scope>NUCLEOTIDE SEQUENCE [LARGE SCALE GENOMIC DNA]</scope>
    <source>
        <strain evidence="1 2">MRS45.2</strain>
    </source>
</reference>
<organism evidence="1 2">
    <name type="scientific">Lactococcus lactis</name>
    <dbReference type="NCBI Taxonomy" id="1358"/>
    <lineage>
        <taxon>Bacteria</taxon>
        <taxon>Bacillati</taxon>
        <taxon>Bacillota</taxon>
        <taxon>Bacilli</taxon>
        <taxon>Lactobacillales</taxon>
        <taxon>Streptococcaceae</taxon>
        <taxon>Lactococcus</taxon>
    </lineage>
</organism>
<dbReference type="Proteomes" id="UP000317167">
    <property type="component" value="Unassembled WGS sequence"/>
</dbReference>
<protein>
    <recommendedName>
        <fullName evidence="3">Phage protein</fullName>
    </recommendedName>
</protein>
<comment type="caution">
    <text evidence="1">The sequence shown here is derived from an EMBL/GenBank/DDBJ whole genome shotgun (WGS) entry which is preliminary data.</text>
</comment>
<sequence>MTGQELLEMLISWIENKGYIVKNVNLDGGIANISSLYKLCAIDFSVATAFWICHEFVHAKYEDKRVCENDSMSPSEKRANKEAFWILWDIFEEHGGRKNDLSLFCEISGCSIDYAELQLGKRDAEVIEDLNAINAIENRGSRSLERCLDDFMAECDYDEPVSIDRFLAHFGFPSNMYNRVEILVRKKMDCPVIFPYRFF</sequence>
<evidence type="ECO:0000313" key="2">
    <source>
        <dbReference type="Proteomes" id="UP000317167"/>
    </source>
</evidence>
<evidence type="ECO:0008006" key="3">
    <source>
        <dbReference type="Google" id="ProtNLM"/>
    </source>
</evidence>
<gene>
    <name evidence="1" type="ORF">FNJ53_08975</name>
</gene>
<proteinExistence type="predicted"/>
<dbReference type="EMBL" id="VJWV01000007">
    <property type="protein sequence ID" value="TRW73222.1"/>
    <property type="molecule type" value="Genomic_DNA"/>
</dbReference>
<dbReference type="RefSeq" id="WP_143459425.1">
    <property type="nucleotide sequence ID" value="NZ_VJWV01000007.1"/>
</dbReference>